<dbReference type="EMBL" id="BAAAPH010000004">
    <property type="protein sequence ID" value="GAA1560723.1"/>
    <property type="molecule type" value="Genomic_DNA"/>
</dbReference>
<keyword evidence="3" id="KW-1185">Reference proteome</keyword>
<feature type="region of interest" description="Disordered" evidence="1">
    <location>
        <begin position="198"/>
        <end position="230"/>
    </location>
</feature>
<accession>A0ABP4NEU6</accession>
<proteinExistence type="predicted"/>
<dbReference type="Proteomes" id="UP001501705">
    <property type="component" value="Unassembled WGS sequence"/>
</dbReference>
<reference evidence="3" key="1">
    <citation type="journal article" date="2019" name="Int. J. Syst. Evol. Microbiol.">
        <title>The Global Catalogue of Microorganisms (GCM) 10K type strain sequencing project: providing services to taxonomists for standard genome sequencing and annotation.</title>
        <authorList>
            <consortium name="The Broad Institute Genomics Platform"/>
            <consortium name="The Broad Institute Genome Sequencing Center for Infectious Disease"/>
            <person name="Wu L."/>
            <person name="Ma J."/>
        </authorList>
    </citation>
    <scope>NUCLEOTIDE SEQUENCE [LARGE SCALE GENOMIC DNA]</scope>
    <source>
        <strain evidence="3">JCM 15572</strain>
    </source>
</reference>
<organism evidence="2 3">
    <name type="scientific">Kribbella hippodromi</name>
    <dbReference type="NCBI Taxonomy" id="434347"/>
    <lineage>
        <taxon>Bacteria</taxon>
        <taxon>Bacillati</taxon>
        <taxon>Actinomycetota</taxon>
        <taxon>Actinomycetes</taxon>
        <taxon>Propionibacteriales</taxon>
        <taxon>Kribbellaceae</taxon>
        <taxon>Kribbella</taxon>
    </lineage>
</organism>
<sequence>MSSSFGLAFWARLLGLIAAFAGTALKEAVGLAQRRELGGVLNQAKRSRPPYRKLGTIGPANVRTVRIPEPPGQKLPSPAENTADPSARPRLPRPNPGTDHPISTGGVLMTVGGVDTYYDYDEHQWKFRRLGGGPVRRTPACPTPPTTATADHLNTHATADTLNTHATAGTLNTHATADTPSTHATADVLSTHATADTLSRDAHHAPATPPNRAPNSRTADRDRTAQLADG</sequence>
<protein>
    <submittedName>
        <fullName evidence="2">Uncharacterized protein</fullName>
    </submittedName>
</protein>
<evidence type="ECO:0000256" key="1">
    <source>
        <dbReference type="SAM" id="MobiDB-lite"/>
    </source>
</evidence>
<evidence type="ECO:0000313" key="3">
    <source>
        <dbReference type="Proteomes" id="UP001501705"/>
    </source>
</evidence>
<feature type="region of interest" description="Disordered" evidence="1">
    <location>
        <begin position="49"/>
        <end position="106"/>
    </location>
</feature>
<evidence type="ECO:0000313" key="2">
    <source>
        <dbReference type="EMBL" id="GAA1560723.1"/>
    </source>
</evidence>
<comment type="caution">
    <text evidence="2">The sequence shown here is derived from an EMBL/GenBank/DDBJ whole genome shotgun (WGS) entry which is preliminary data.</text>
</comment>
<name>A0ABP4NEU6_9ACTN</name>
<gene>
    <name evidence="2" type="ORF">GCM10009804_16880</name>
</gene>
<feature type="region of interest" description="Disordered" evidence="1">
    <location>
        <begin position="130"/>
        <end position="150"/>
    </location>
</feature>